<evidence type="ECO:0000313" key="4">
    <source>
        <dbReference type="Proteomes" id="UP001519342"/>
    </source>
</evidence>
<dbReference type="PANTHER" id="PTHR46558:SF11">
    <property type="entry name" value="HTH-TYPE TRANSCRIPTIONAL REGULATOR XRE"/>
    <property type="match status" value="1"/>
</dbReference>
<evidence type="ECO:0000256" key="1">
    <source>
        <dbReference type="ARBA" id="ARBA00023125"/>
    </source>
</evidence>
<evidence type="ECO:0000259" key="2">
    <source>
        <dbReference type="PROSITE" id="PS50943"/>
    </source>
</evidence>
<dbReference type="SMART" id="SM00530">
    <property type="entry name" value="HTH_XRE"/>
    <property type="match status" value="1"/>
</dbReference>
<dbReference type="InterPro" id="IPR001387">
    <property type="entry name" value="Cro/C1-type_HTH"/>
</dbReference>
<name>A0ABS4GEI2_9FIRM</name>
<dbReference type="SUPFAM" id="SSF47413">
    <property type="entry name" value="lambda repressor-like DNA-binding domains"/>
    <property type="match status" value="1"/>
</dbReference>
<dbReference type="InterPro" id="IPR010982">
    <property type="entry name" value="Lambda_DNA-bd_dom_sf"/>
</dbReference>
<accession>A0ABS4GEI2</accession>
<comment type="caution">
    <text evidence="3">The sequence shown here is derived from an EMBL/GenBank/DDBJ whole genome shotgun (WGS) entry which is preliminary data.</text>
</comment>
<dbReference type="CDD" id="cd00093">
    <property type="entry name" value="HTH_XRE"/>
    <property type="match status" value="1"/>
</dbReference>
<keyword evidence="1" id="KW-0238">DNA-binding</keyword>
<protein>
    <submittedName>
        <fullName evidence="3">Transcriptional regulator with XRE-family HTH domain</fullName>
    </submittedName>
</protein>
<dbReference type="Pfam" id="PF01381">
    <property type="entry name" value="HTH_3"/>
    <property type="match status" value="1"/>
</dbReference>
<dbReference type="EMBL" id="JAGGKS010000005">
    <property type="protein sequence ID" value="MBP1926103.1"/>
    <property type="molecule type" value="Genomic_DNA"/>
</dbReference>
<proteinExistence type="predicted"/>
<dbReference type="Gene3D" id="1.10.260.40">
    <property type="entry name" value="lambda repressor-like DNA-binding domains"/>
    <property type="match status" value="1"/>
</dbReference>
<dbReference type="PANTHER" id="PTHR46558">
    <property type="entry name" value="TRACRIPTIONAL REGULATORY PROTEIN-RELATED-RELATED"/>
    <property type="match status" value="1"/>
</dbReference>
<evidence type="ECO:0000313" key="3">
    <source>
        <dbReference type="EMBL" id="MBP1926103.1"/>
    </source>
</evidence>
<dbReference type="PROSITE" id="PS50943">
    <property type="entry name" value="HTH_CROC1"/>
    <property type="match status" value="1"/>
</dbReference>
<keyword evidence="4" id="KW-1185">Reference proteome</keyword>
<dbReference type="RefSeq" id="WP_209511835.1">
    <property type="nucleotide sequence ID" value="NZ_JAGGKS010000005.1"/>
</dbReference>
<feature type="domain" description="HTH cro/C1-type" evidence="2">
    <location>
        <begin position="7"/>
        <end position="61"/>
    </location>
</feature>
<organism evidence="3 4">
    <name type="scientific">Sedimentibacter acidaminivorans</name>
    <dbReference type="NCBI Taxonomy" id="913099"/>
    <lineage>
        <taxon>Bacteria</taxon>
        <taxon>Bacillati</taxon>
        <taxon>Bacillota</taxon>
        <taxon>Tissierellia</taxon>
        <taxon>Sedimentibacter</taxon>
    </lineage>
</organism>
<sequence>MELNERIRQLRLEHNLTAKKLGEILNLSESSISLYECGKRTPNKDLILKMSYYFNVSTDYLLGKSDVPNAEFLCNFQKKELYDVSKELKKMLLQIKRNENTVFNEKLINYETKVYLIKCLQLMMDSLSLMSNDIRNTINNKEDV</sequence>
<reference evidence="3 4" key="1">
    <citation type="submission" date="2021-03" db="EMBL/GenBank/DDBJ databases">
        <title>Genomic Encyclopedia of Type Strains, Phase IV (KMG-IV): sequencing the most valuable type-strain genomes for metagenomic binning, comparative biology and taxonomic classification.</title>
        <authorList>
            <person name="Goeker M."/>
        </authorList>
    </citation>
    <scope>NUCLEOTIDE SEQUENCE [LARGE SCALE GENOMIC DNA]</scope>
    <source>
        <strain evidence="3 4">DSM 24004</strain>
    </source>
</reference>
<gene>
    <name evidence="3" type="ORF">J2Z76_001967</name>
</gene>
<dbReference type="Proteomes" id="UP001519342">
    <property type="component" value="Unassembled WGS sequence"/>
</dbReference>